<comment type="function">
    <text evidence="2">Could be involved in insertion of integral membrane proteins into the membrane.</text>
</comment>
<organism evidence="3 4">
    <name type="scientific">Thermoanaerobacter uzonensis DSM 18761</name>
    <dbReference type="NCBI Taxonomy" id="1123369"/>
    <lineage>
        <taxon>Bacteria</taxon>
        <taxon>Bacillati</taxon>
        <taxon>Bacillota</taxon>
        <taxon>Clostridia</taxon>
        <taxon>Thermoanaerobacterales</taxon>
        <taxon>Thermoanaerobacteraceae</taxon>
        <taxon>Thermoanaerobacter</taxon>
    </lineage>
</organism>
<evidence type="ECO:0000313" key="4">
    <source>
        <dbReference type="Proteomes" id="UP000184127"/>
    </source>
</evidence>
<name>A0A1M4YE75_9THEO</name>
<dbReference type="Proteomes" id="UP000184127">
    <property type="component" value="Unassembled WGS sequence"/>
</dbReference>
<dbReference type="PANTHER" id="PTHR33383">
    <property type="entry name" value="MEMBRANE PROTEIN INSERTION EFFICIENCY FACTOR-RELATED"/>
    <property type="match status" value="1"/>
</dbReference>
<keyword evidence="1 2" id="KW-0472">Membrane</keyword>
<evidence type="ECO:0000256" key="2">
    <source>
        <dbReference type="HAMAP-Rule" id="MF_00386"/>
    </source>
</evidence>
<protein>
    <recommendedName>
        <fullName evidence="2">Putative membrane protein insertion efficiency factor</fullName>
    </recommendedName>
</protein>
<evidence type="ECO:0000313" key="3">
    <source>
        <dbReference type="EMBL" id="SHF04029.1"/>
    </source>
</evidence>
<dbReference type="AlphaFoldDB" id="A0A1M4YE75"/>
<dbReference type="RefSeq" id="WP_042834380.1">
    <property type="nucleotide sequence ID" value="NZ_FQUR01000013.1"/>
</dbReference>
<dbReference type="PANTHER" id="PTHR33383:SF1">
    <property type="entry name" value="MEMBRANE PROTEIN INSERTION EFFICIENCY FACTOR-RELATED"/>
    <property type="match status" value="1"/>
</dbReference>
<dbReference type="GO" id="GO:0005886">
    <property type="term" value="C:plasma membrane"/>
    <property type="evidence" value="ECO:0007669"/>
    <property type="project" value="UniProtKB-SubCell"/>
</dbReference>
<keyword evidence="4" id="KW-1185">Reference proteome</keyword>
<evidence type="ECO:0000256" key="1">
    <source>
        <dbReference type="ARBA" id="ARBA00023136"/>
    </source>
</evidence>
<dbReference type="InterPro" id="IPR002696">
    <property type="entry name" value="Membr_insert_effic_factor_YidD"/>
</dbReference>
<dbReference type="HAMAP" id="MF_00386">
    <property type="entry name" value="UPF0161_YidD"/>
    <property type="match status" value="1"/>
</dbReference>
<proteinExistence type="inferred from homology"/>
<comment type="subcellular location">
    <subcellularLocation>
        <location evidence="2">Cell membrane</location>
        <topology evidence="2">Peripheral membrane protein</topology>
        <orientation evidence="2">Cytoplasmic side</orientation>
    </subcellularLocation>
</comment>
<comment type="similarity">
    <text evidence="2">Belongs to the UPF0161 family.</text>
</comment>
<dbReference type="SMART" id="SM01234">
    <property type="entry name" value="Haemolytic"/>
    <property type="match status" value="1"/>
</dbReference>
<dbReference type="EMBL" id="FQUR01000013">
    <property type="protein sequence ID" value="SHF04029.1"/>
    <property type="molecule type" value="Genomic_DNA"/>
</dbReference>
<sequence length="69" mass="8024">MKNVVIFLIKVYQKYISPMKPRTCRFYPTCSQYSIEAISKYGLLKGGIMSIWRILRCNPFNPGGYDPVK</sequence>
<keyword evidence="2" id="KW-1003">Cell membrane</keyword>
<gene>
    <name evidence="3" type="ORF">SAMN02745195_01701</name>
</gene>
<reference evidence="4" key="1">
    <citation type="submission" date="2016-11" db="EMBL/GenBank/DDBJ databases">
        <authorList>
            <person name="Varghese N."/>
            <person name="Submissions S."/>
        </authorList>
    </citation>
    <scope>NUCLEOTIDE SEQUENCE [LARGE SCALE GENOMIC DNA]</scope>
    <source>
        <strain evidence="4">DSM 18761</strain>
    </source>
</reference>
<dbReference type="Pfam" id="PF01809">
    <property type="entry name" value="YidD"/>
    <property type="match status" value="1"/>
</dbReference>
<accession>A0A1M4YE75</accession>
<dbReference type="NCBIfam" id="TIGR00278">
    <property type="entry name" value="membrane protein insertion efficiency factor YidD"/>
    <property type="match status" value="1"/>
</dbReference>